<sequence>MMVSYPQATDRGAEERIVIVSNIRYQATNFAQITRFTNTIYAGVYALVGSYLVGGTASIGQLISWQAALVVGIIVAYGFVINDYVDVTVDSYSKPQRPIPSGRISRTTALRFAIGLASAALLIALLLGLSFALVAFSTILIATFYSLQLKSTVLWGNACMALLIALIPIYGGMAAGGPTTLIWIVAGLMWLFDFSHEILKTTADWWGDGKAGLRTVATVLGVRGAVRIFQIVAALFIGVALLPWMLGLSSNLYLFAILACAVLPNIAVILLLAYRHDDAMITLTLKIMRMMWISNLVPILLLG</sequence>
<feature type="transmembrane region" description="Helical" evidence="5">
    <location>
        <begin position="228"/>
        <end position="246"/>
    </location>
</feature>
<feature type="transmembrane region" description="Helical" evidence="5">
    <location>
        <begin position="152"/>
        <end position="169"/>
    </location>
</feature>
<evidence type="ECO:0000313" key="7">
    <source>
        <dbReference type="Proteomes" id="UP000054010"/>
    </source>
</evidence>
<keyword evidence="4 5" id="KW-0472">Membrane</keyword>
<dbReference type="InterPro" id="IPR044878">
    <property type="entry name" value="UbiA_sf"/>
</dbReference>
<evidence type="ECO:0000256" key="2">
    <source>
        <dbReference type="ARBA" id="ARBA00022692"/>
    </source>
</evidence>
<dbReference type="GO" id="GO:0016020">
    <property type="term" value="C:membrane"/>
    <property type="evidence" value="ECO:0007669"/>
    <property type="project" value="UniProtKB-SubCell"/>
</dbReference>
<organism evidence="6 7">
    <name type="scientific">Oscillochloris trichoides DG-6</name>
    <dbReference type="NCBI Taxonomy" id="765420"/>
    <lineage>
        <taxon>Bacteria</taxon>
        <taxon>Bacillati</taxon>
        <taxon>Chloroflexota</taxon>
        <taxon>Chloroflexia</taxon>
        <taxon>Chloroflexales</taxon>
        <taxon>Chloroflexineae</taxon>
        <taxon>Oscillochloridaceae</taxon>
        <taxon>Oscillochloris</taxon>
    </lineage>
</organism>
<comment type="caution">
    <text evidence="6">The sequence shown here is derived from an EMBL/GenBank/DDBJ whole genome shotgun (WGS) entry which is preliminary data.</text>
</comment>
<dbReference type="STRING" id="765420.OSCT_0890"/>
<feature type="transmembrane region" description="Helical" evidence="5">
    <location>
        <begin position="67"/>
        <end position="85"/>
    </location>
</feature>
<feature type="transmembrane region" description="Helical" evidence="5">
    <location>
        <begin position="112"/>
        <end position="145"/>
    </location>
</feature>
<dbReference type="PANTHER" id="PTHR42723:SF1">
    <property type="entry name" value="CHLOROPHYLL SYNTHASE, CHLOROPLASTIC"/>
    <property type="match status" value="1"/>
</dbReference>
<dbReference type="PANTHER" id="PTHR42723">
    <property type="entry name" value="CHLOROPHYLL SYNTHASE"/>
    <property type="match status" value="1"/>
</dbReference>
<dbReference type="GO" id="GO:0016765">
    <property type="term" value="F:transferase activity, transferring alkyl or aryl (other than methyl) groups"/>
    <property type="evidence" value="ECO:0007669"/>
    <property type="project" value="InterPro"/>
</dbReference>
<gene>
    <name evidence="6" type="ORF">OSCT_0890</name>
</gene>
<dbReference type="InterPro" id="IPR000537">
    <property type="entry name" value="UbiA_prenyltransferase"/>
</dbReference>
<dbReference type="InterPro" id="IPR050475">
    <property type="entry name" value="Prenyltransferase_related"/>
</dbReference>
<keyword evidence="3 5" id="KW-1133">Transmembrane helix</keyword>
<proteinExistence type="predicted"/>
<evidence type="ECO:0000256" key="3">
    <source>
        <dbReference type="ARBA" id="ARBA00022989"/>
    </source>
</evidence>
<evidence type="ECO:0000256" key="5">
    <source>
        <dbReference type="SAM" id="Phobius"/>
    </source>
</evidence>
<evidence type="ECO:0000313" key="6">
    <source>
        <dbReference type="EMBL" id="EFO81229.1"/>
    </source>
</evidence>
<feature type="transmembrane region" description="Helical" evidence="5">
    <location>
        <begin position="175"/>
        <end position="192"/>
    </location>
</feature>
<dbReference type="EMBL" id="ADVR01000019">
    <property type="protein sequence ID" value="EFO81229.1"/>
    <property type="molecule type" value="Genomic_DNA"/>
</dbReference>
<dbReference type="OrthoDB" id="508337at2"/>
<protein>
    <submittedName>
        <fullName evidence="6">(S)-2,3-di-O-geranylgeranylglyceryl phosphate synthase</fullName>
    </submittedName>
</protein>
<keyword evidence="7" id="KW-1185">Reference proteome</keyword>
<dbReference type="Gene3D" id="1.10.357.140">
    <property type="entry name" value="UbiA prenyltransferase"/>
    <property type="match status" value="1"/>
</dbReference>
<reference evidence="6 7" key="1">
    <citation type="journal article" date="2011" name="J. Bacteriol.">
        <title>Draft genome sequence of the anoxygenic filamentous phototrophic bacterium Oscillochloris trichoides subsp. DG-6.</title>
        <authorList>
            <person name="Kuznetsov B.B."/>
            <person name="Ivanovsky R.N."/>
            <person name="Keppen O.I."/>
            <person name="Sukhacheva M.V."/>
            <person name="Bumazhkin B.K."/>
            <person name="Patutina E.O."/>
            <person name="Beletsky A.V."/>
            <person name="Mardanov A.V."/>
            <person name="Baslerov R.V."/>
            <person name="Panteleeva A.N."/>
            <person name="Kolganova T.V."/>
            <person name="Ravin N.V."/>
            <person name="Skryabin K.G."/>
        </authorList>
    </citation>
    <scope>NUCLEOTIDE SEQUENCE [LARGE SCALE GENOMIC DNA]</scope>
    <source>
        <strain evidence="6 7">DG-6</strain>
    </source>
</reference>
<comment type="subcellular location">
    <subcellularLocation>
        <location evidence="1">Membrane</location>
        <topology evidence="1">Multi-pass membrane protein</topology>
    </subcellularLocation>
</comment>
<accession>E1IC39</accession>
<dbReference type="Pfam" id="PF01040">
    <property type="entry name" value="UbiA"/>
    <property type="match status" value="1"/>
</dbReference>
<evidence type="ECO:0000256" key="1">
    <source>
        <dbReference type="ARBA" id="ARBA00004141"/>
    </source>
</evidence>
<dbReference type="Proteomes" id="UP000054010">
    <property type="component" value="Unassembled WGS sequence"/>
</dbReference>
<keyword evidence="2 5" id="KW-0812">Transmembrane</keyword>
<dbReference type="eggNOG" id="COG0382">
    <property type="taxonomic scope" value="Bacteria"/>
</dbReference>
<evidence type="ECO:0000256" key="4">
    <source>
        <dbReference type="ARBA" id="ARBA00023136"/>
    </source>
</evidence>
<dbReference type="AlphaFoldDB" id="E1IC39"/>
<dbReference type="HOGENOM" id="CLU_073311_1_1_0"/>
<name>E1IC39_9CHLR</name>
<feature type="transmembrane region" description="Helical" evidence="5">
    <location>
        <begin position="252"/>
        <end position="274"/>
    </location>
</feature>
<feature type="transmembrane region" description="Helical" evidence="5">
    <location>
        <begin position="40"/>
        <end position="60"/>
    </location>
</feature>